<feature type="region of interest" description="Disordered" evidence="1">
    <location>
        <begin position="98"/>
        <end position="126"/>
    </location>
</feature>
<evidence type="ECO:0000313" key="2">
    <source>
        <dbReference type="EMBL" id="MEQ2310481.1"/>
    </source>
</evidence>
<sequence>MDPFTNLDQFTCYFRHLRLFNDYVSQKSIRALRQTIQHVLHLPAPQPAGDASMTRVSEAAAAEQHQRQQQHRISEQEAMLKPGAAKGGLPKPGLQERVRQASLTSPTSTSAALKNSRSSNTLASDQRLSKLKRASSDDALTKPALGAAAVGSRMKKTVTTGGISDLAEARPRSLSGLRTISAMKLLSYYGF</sequence>
<keyword evidence="3" id="KW-1185">Reference proteome</keyword>
<proteinExistence type="predicted"/>
<accession>A0ABV0ZWN7</accession>
<name>A0ABV0ZWN7_9TELE</name>
<organism evidence="2 3">
    <name type="scientific">Ameca splendens</name>
    <dbReference type="NCBI Taxonomy" id="208324"/>
    <lineage>
        <taxon>Eukaryota</taxon>
        <taxon>Metazoa</taxon>
        <taxon>Chordata</taxon>
        <taxon>Craniata</taxon>
        <taxon>Vertebrata</taxon>
        <taxon>Euteleostomi</taxon>
        <taxon>Actinopterygii</taxon>
        <taxon>Neopterygii</taxon>
        <taxon>Teleostei</taxon>
        <taxon>Neoteleostei</taxon>
        <taxon>Acanthomorphata</taxon>
        <taxon>Ovalentaria</taxon>
        <taxon>Atherinomorphae</taxon>
        <taxon>Cyprinodontiformes</taxon>
        <taxon>Goodeidae</taxon>
        <taxon>Ameca</taxon>
    </lineage>
</organism>
<evidence type="ECO:0000313" key="3">
    <source>
        <dbReference type="Proteomes" id="UP001469553"/>
    </source>
</evidence>
<feature type="compositionally biased region" description="Polar residues" evidence="1">
    <location>
        <begin position="115"/>
        <end position="126"/>
    </location>
</feature>
<gene>
    <name evidence="2" type="ORF">AMECASPLE_009274</name>
</gene>
<feature type="compositionally biased region" description="Low complexity" evidence="1">
    <location>
        <begin position="101"/>
        <end position="113"/>
    </location>
</feature>
<reference evidence="2 3" key="1">
    <citation type="submission" date="2021-06" db="EMBL/GenBank/DDBJ databases">
        <authorList>
            <person name="Palmer J.M."/>
        </authorList>
    </citation>
    <scope>NUCLEOTIDE SEQUENCE [LARGE SCALE GENOMIC DNA]</scope>
    <source>
        <strain evidence="2 3">AS_MEX2019</strain>
        <tissue evidence="2">Muscle</tissue>
    </source>
</reference>
<dbReference type="Proteomes" id="UP001469553">
    <property type="component" value="Unassembled WGS sequence"/>
</dbReference>
<evidence type="ECO:0000256" key="1">
    <source>
        <dbReference type="SAM" id="MobiDB-lite"/>
    </source>
</evidence>
<protein>
    <submittedName>
        <fullName evidence="2">Uncharacterized protein</fullName>
    </submittedName>
</protein>
<feature type="region of interest" description="Disordered" evidence="1">
    <location>
        <begin position="44"/>
        <end position="74"/>
    </location>
</feature>
<dbReference type="EMBL" id="JAHRIP010075750">
    <property type="protein sequence ID" value="MEQ2310481.1"/>
    <property type="molecule type" value="Genomic_DNA"/>
</dbReference>
<comment type="caution">
    <text evidence="2">The sequence shown here is derived from an EMBL/GenBank/DDBJ whole genome shotgun (WGS) entry which is preliminary data.</text>
</comment>